<organism evidence="5">
    <name type="scientific">Attheya septentrionalis</name>
    <dbReference type="NCBI Taxonomy" id="420275"/>
    <lineage>
        <taxon>Eukaryota</taxon>
        <taxon>Sar</taxon>
        <taxon>Stramenopiles</taxon>
        <taxon>Ochrophyta</taxon>
        <taxon>Bacillariophyta</taxon>
        <taxon>Coscinodiscophyceae</taxon>
        <taxon>Chaetocerotophycidae</taxon>
        <taxon>Chaetocerotales</taxon>
        <taxon>Attheyaceae</taxon>
        <taxon>Attheya</taxon>
    </lineage>
</organism>
<keyword evidence="2" id="KW-0689">Ribosomal protein</keyword>
<dbReference type="InterPro" id="IPR020939">
    <property type="entry name" value="Ribosomal_bL34_CS"/>
</dbReference>
<gene>
    <name evidence="5" type="ORF">ASEP1449_LOCUS9162</name>
</gene>
<accession>A0A7S2XN97</accession>
<reference evidence="5" key="1">
    <citation type="submission" date="2021-01" db="EMBL/GenBank/DDBJ databases">
        <authorList>
            <person name="Corre E."/>
            <person name="Pelletier E."/>
            <person name="Niang G."/>
            <person name="Scheremetjew M."/>
            <person name="Finn R."/>
            <person name="Kale V."/>
            <person name="Holt S."/>
            <person name="Cochrane G."/>
            <person name="Meng A."/>
            <person name="Brown T."/>
            <person name="Cohen L."/>
        </authorList>
    </citation>
    <scope>NUCLEOTIDE SEQUENCE</scope>
    <source>
        <strain evidence="5">CCMP2084</strain>
    </source>
</reference>
<dbReference type="PROSITE" id="PS00784">
    <property type="entry name" value="RIBOSOMAL_L34"/>
    <property type="match status" value="1"/>
</dbReference>
<comment type="similarity">
    <text evidence="1">Belongs to the bacterial ribosomal protein bL34 family.</text>
</comment>
<dbReference type="PANTHER" id="PTHR14503:SF4">
    <property type="entry name" value="LARGE RIBOSOMAL SUBUNIT PROTEIN BL34M"/>
    <property type="match status" value="1"/>
</dbReference>
<dbReference type="Pfam" id="PF00468">
    <property type="entry name" value="Ribosomal_L34"/>
    <property type="match status" value="1"/>
</dbReference>
<dbReference type="GO" id="GO:0005762">
    <property type="term" value="C:mitochondrial large ribosomal subunit"/>
    <property type="evidence" value="ECO:0007669"/>
    <property type="project" value="TreeGrafter"/>
</dbReference>
<evidence type="ECO:0000256" key="3">
    <source>
        <dbReference type="ARBA" id="ARBA00023274"/>
    </source>
</evidence>
<dbReference type="InterPro" id="IPR000271">
    <property type="entry name" value="Ribosomal_bL34"/>
</dbReference>
<dbReference type="Gene3D" id="1.10.287.3980">
    <property type="match status" value="1"/>
</dbReference>
<dbReference type="HAMAP" id="MF_00391">
    <property type="entry name" value="Ribosomal_bL34"/>
    <property type="match status" value="1"/>
</dbReference>
<dbReference type="PANTHER" id="PTHR14503">
    <property type="entry name" value="MITOCHONDRIAL RIBOSOMAL PROTEIN 34 FAMILY MEMBER"/>
    <property type="match status" value="1"/>
</dbReference>
<keyword evidence="3" id="KW-0687">Ribonucleoprotein</keyword>
<evidence type="ECO:0000256" key="1">
    <source>
        <dbReference type="ARBA" id="ARBA00010111"/>
    </source>
</evidence>
<dbReference type="NCBIfam" id="TIGR01030">
    <property type="entry name" value="rpmH_bact"/>
    <property type="match status" value="1"/>
</dbReference>
<protein>
    <recommendedName>
        <fullName evidence="4">Large ribosomal subunit protein bL34m</fullName>
    </recommendedName>
</protein>
<dbReference type="GO" id="GO:0006412">
    <property type="term" value="P:translation"/>
    <property type="evidence" value="ECO:0007669"/>
    <property type="project" value="InterPro"/>
</dbReference>
<dbReference type="FunFam" id="1.10.287.3980:FF:000001">
    <property type="entry name" value="Mitochondrial ribosomal protein L34"/>
    <property type="match status" value="1"/>
</dbReference>
<proteinExistence type="inferred from homology"/>
<evidence type="ECO:0000256" key="4">
    <source>
        <dbReference type="ARBA" id="ARBA00035274"/>
    </source>
</evidence>
<dbReference type="EMBL" id="HBHQ01013750">
    <property type="protein sequence ID" value="CAD9817330.1"/>
    <property type="molecule type" value="Transcribed_RNA"/>
</dbReference>
<sequence>MLSSIVSGRSRMMVRVAKQGHGAWVQRGGVVERNVAAVQRRNYALCVEPLHPPVTVTNVVAGMSEWLQGQVTWLIKRTFQPSIIRKRRKHGFMERQKTVGGRKVLKRRMLKGRARLGGA</sequence>
<evidence type="ECO:0000256" key="2">
    <source>
        <dbReference type="ARBA" id="ARBA00022980"/>
    </source>
</evidence>
<dbReference type="AlphaFoldDB" id="A0A7S2XN97"/>
<dbReference type="GO" id="GO:0003735">
    <property type="term" value="F:structural constituent of ribosome"/>
    <property type="evidence" value="ECO:0007669"/>
    <property type="project" value="InterPro"/>
</dbReference>
<name>A0A7S2XN97_9STRA</name>
<evidence type="ECO:0000313" key="5">
    <source>
        <dbReference type="EMBL" id="CAD9817330.1"/>
    </source>
</evidence>